<evidence type="ECO:0000313" key="1">
    <source>
        <dbReference type="EMBL" id="MVT69522.1"/>
    </source>
</evidence>
<proteinExistence type="predicted"/>
<comment type="caution">
    <text evidence="1">The sequence shown here is derived from an EMBL/GenBank/DDBJ whole genome shotgun (WGS) entry which is preliminary data.</text>
</comment>
<dbReference type="Proteomes" id="UP000436468">
    <property type="component" value="Unassembled WGS sequence"/>
</dbReference>
<dbReference type="RefSeq" id="WP_157347820.1">
    <property type="nucleotide sequence ID" value="NZ_WQNF01000030.1"/>
</dbReference>
<accession>A0A844T1X3</accession>
<gene>
    <name evidence="1" type="ORF">GPL21_31035</name>
</gene>
<name>A0A844T1X3_9BRAD</name>
<dbReference type="AlphaFoldDB" id="A0A844T1X3"/>
<organism evidence="1 2">
    <name type="scientific">Bradyrhizobium pachyrhizi</name>
    <dbReference type="NCBI Taxonomy" id="280333"/>
    <lineage>
        <taxon>Bacteria</taxon>
        <taxon>Pseudomonadati</taxon>
        <taxon>Pseudomonadota</taxon>
        <taxon>Alphaproteobacteria</taxon>
        <taxon>Hyphomicrobiales</taxon>
        <taxon>Nitrobacteraceae</taxon>
        <taxon>Bradyrhizobium</taxon>
    </lineage>
</organism>
<evidence type="ECO:0000313" key="2">
    <source>
        <dbReference type="Proteomes" id="UP000436468"/>
    </source>
</evidence>
<protein>
    <submittedName>
        <fullName evidence="1">Uncharacterized protein</fullName>
    </submittedName>
</protein>
<reference evidence="1 2" key="1">
    <citation type="submission" date="2019-12" db="EMBL/GenBank/DDBJ databases">
        <title>Draft genome sequences Bradyrhizobium cajani AMBPC1010, Bradyrhizobium pachyrhizi AMBPC1040 and Bradyrhizobium yuanmingense ALSPC3051, three plant growth promoting strains isolated from nodules of Cajanus cajan L. in Dominican Republic.</title>
        <authorList>
            <person name="Flores-Felix J.D."/>
            <person name="Araujo J."/>
            <person name="Diaz-Alcantara C."/>
            <person name="Gonzalez-Andres F."/>
            <person name="Velazquez E."/>
        </authorList>
    </citation>
    <scope>NUCLEOTIDE SEQUENCE [LARGE SCALE GENOMIC DNA]</scope>
    <source>
        <strain evidence="1 2">1040</strain>
    </source>
</reference>
<dbReference type="EMBL" id="WQNF01000030">
    <property type="protein sequence ID" value="MVT69522.1"/>
    <property type="molecule type" value="Genomic_DNA"/>
</dbReference>
<sequence length="38" mass="3992">MAAIRQIHRDSDGRYSSPRVHAALRVQGRGASVAGSSA</sequence>
<keyword evidence="2" id="KW-1185">Reference proteome</keyword>